<dbReference type="STRING" id="457427.SSOG_07621"/>
<dbReference type="OrthoDB" id="9794948at2"/>
<evidence type="ECO:0000313" key="3">
    <source>
        <dbReference type="Proteomes" id="UP000003963"/>
    </source>
</evidence>
<reference evidence="1" key="2">
    <citation type="submission" date="2011-02" db="EMBL/GenBank/DDBJ databases">
        <title>Biosynthesis of himastatin: gene cluster and characterization of two cytochrome P450 enzymes involved in post-tailoring oxidative tricyclic hexahydropyrroloindole moiety formation and regiospecific biaryl coupling.</title>
        <authorList>
            <person name="Ma J.Y."/>
            <person name="Wang Z.W."/>
            <person name="Zuo D.G."/>
            <person name="Luo M.H."/>
            <person name="Xie Y.C."/>
            <person name="Wang B."/>
            <person name="Huang H.B."/>
            <person name="Cheng Y.Q."/>
            <person name="Zhang C.S."/>
            <person name="Ju J.H."/>
        </authorList>
    </citation>
    <scope>NUCLEOTIDE SEQUENCE</scope>
    <source>
        <strain evidence="1">Type strain: ATCC 53653</strain>
    </source>
</reference>
<sequence length="214" mass="23835">MFVPSHYREPDSSWMVDIIRGNPLALMMSNGAAGEPPFATHLPVIPDPAMTGDWSERLSEATLLGHMNRDNPQWQALEDGAVVRIAFSGPHAYVSPTLYGVTPAAPTWNFTSVHVRGVVERIPSTEETLEVVKSTVRAFEADFGEGWDMAASIDYFRKIVPGVGAFRIMVRNVDGMFKLSQEQQPEVRDRVRKSFAGRECGRHQETAAYMSRLP</sequence>
<dbReference type="PANTHER" id="PTHR35802">
    <property type="entry name" value="PROTEASE SYNTHASE AND SPORULATION PROTEIN PAI 2"/>
    <property type="match status" value="1"/>
</dbReference>
<evidence type="ECO:0000313" key="2">
    <source>
        <dbReference type="EMBL" id="EFL27907.1"/>
    </source>
</evidence>
<dbReference type="EMBL" id="FR823394">
    <property type="protein sequence ID" value="CBZ42137.1"/>
    <property type="molecule type" value="Genomic_DNA"/>
</dbReference>
<organism evidence="2 3">
    <name type="scientific">Streptomyces himastatinicus ATCC 53653</name>
    <dbReference type="NCBI Taxonomy" id="457427"/>
    <lineage>
        <taxon>Bacteria</taxon>
        <taxon>Bacillati</taxon>
        <taxon>Actinomycetota</taxon>
        <taxon>Actinomycetes</taxon>
        <taxon>Kitasatosporales</taxon>
        <taxon>Streptomycetaceae</taxon>
        <taxon>Streptomyces</taxon>
        <taxon>Streptomyces violaceusniger group</taxon>
    </lineage>
</organism>
<proteinExistence type="predicted"/>
<accession>D9WMP1</accession>
<evidence type="ECO:0000313" key="1">
    <source>
        <dbReference type="EMBL" id="CBZ42137.1"/>
    </source>
</evidence>
<dbReference type="HOGENOM" id="CLU_065853_3_0_11"/>
<dbReference type="SMR" id="D9WMP1"/>
<dbReference type="InterPro" id="IPR012349">
    <property type="entry name" value="Split_barrel_FMN-bd"/>
</dbReference>
<name>D9WMP1_9ACTN</name>
<dbReference type="Proteomes" id="UP000003963">
    <property type="component" value="Unassembled WGS sequence"/>
</dbReference>
<dbReference type="EMBL" id="GG657754">
    <property type="protein sequence ID" value="EFL27907.1"/>
    <property type="molecule type" value="Genomic_DNA"/>
</dbReference>
<gene>
    <name evidence="1" type="primary">hmtC</name>
    <name evidence="2" type="ORF">SSOG_07621</name>
</gene>
<dbReference type="RefSeq" id="WP_009719705.1">
    <property type="nucleotide sequence ID" value="NZ_GG657754.1"/>
</dbReference>
<dbReference type="Gene3D" id="2.30.110.10">
    <property type="entry name" value="Electron Transport, Fmn-binding Protein, Chain A"/>
    <property type="match status" value="1"/>
</dbReference>
<keyword evidence="3" id="KW-1185">Reference proteome</keyword>
<dbReference type="SUPFAM" id="SSF50475">
    <property type="entry name" value="FMN-binding split barrel"/>
    <property type="match status" value="1"/>
</dbReference>
<dbReference type="PANTHER" id="PTHR35802:SF1">
    <property type="entry name" value="PROTEASE SYNTHASE AND SPORULATION PROTEIN PAI 2"/>
    <property type="match status" value="1"/>
</dbReference>
<reference evidence="2 3" key="1">
    <citation type="submission" date="2009-02" db="EMBL/GenBank/DDBJ databases">
        <title>Annotation of Streptomyces hygroscopicus strain ATCC 53653.</title>
        <authorList>
            <consortium name="The Broad Institute Genome Sequencing Platform"/>
            <consortium name="Broad Institute Microbial Sequencing Center"/>
            <person name="Fischbach M."/>
            <person name="Godfrey P."/>
            <person name="Ward D."/>
            <person name="Young S."/>
            <person name="Zeng Q."/>
            <person name="Koehrsen M."/>
            <person name="Alvarado L."/>
            <person name="Berlin A.M."/>
            <person name="Bochicchio J."/>
            <person name="Borenstein D."/>
            <person name="Chapman S.B."/>
            <person name="Chen Z."/>
            <person name="Engels R."/>
            <person name="Freedman E."/>
            <person name="Gellesch M."/>
            <person name="Goldberg J."/>
            <person name="Griggs A."/>
            <person name="Gujja S."/>
            <person name="Heilman E.R."/>
            <person name="Heiman D.I."/>
            <person name="Hepburn T.A."/>
            <person name="Howarth C."/>
            <person name="Jen D."/>
            <person name="Larson L."/>
            <person name="Lewis B."/>
            <person name="Mehta T."/>
            <person name="Park D."/>
            <person name="Pearson M."/>
            <person name="Richards J."/>
            <person name="Roberts A."/>
            <person name="Saif S."/>
            <person name="Shea T.D."/>
            <person name="Shenoy N."/>
            <person name="Sisk P."/>
            <person name="Stolte C."/>
            <person name="Sykes S.N."/>
            <person name="Thomson T."/>
            <person name="Walk T."/>
            <person name="White J."/>
            <person name="Yandava C."/>
            <person name="Straight P."/>
            <person name="Clardy J."/>
            <person name="Hung D."/>
            <person name="Kolter R."/>
            <person name="Mekalanos J."/>
            <person name="Walker S."/>
            <person name="Walsh C.T."/>
            <person name="Wieland-Brown L.C."/>
            <person name="Haas B."/>
            <person name="Nusbaum C."/>
            <person name="Birren B."/>
        </authorList>
    </citation>
    <scope>NUCLEOTIDE SEQUENCE [LARGE SCALE GENOMIC DNA]</scope>
    <source>
        <strain evidence="2 3">ATCC 53653</strain>
    </source>
</reference>
<dbReference type="AlphaFoldDB" id="D9WMP1"/>
<dbReference type="PIRSF" id="PIRSF010372">
    <property type="entry name" value="PaiB"/>
    <property type="match status" value="1"/>
</dbReference>
<protein>
    <submittedName>
        <fullName evidence="1">Putative negative regulator</fullName>
    </submittedName>
    <submittedName>
        <fullName evidence="2">Putative transcriptional repressor of sporulation and degradative enzymes production</fullName>
    </submittedName>
</protein>
<dbReference type="Pfam" id="PF04299">
    <property type="entry name" value="FMN_bind_2"/>
    <property type="match status" value="1"/>
</dbReference>
<dbReference type="InterPro" id="IPR007396">
    <property type="entry name" value="TR_PAI2-type"/>
</dbReference>